<dbReference type="EMBL" id="WKFB01000035">
    <property type="protein sequence ID" value="KAF6738123.1"/>
    <property type="molecule type" value="Genomic_DNA"/>
</dbReference>
<accession>A0A834FPK2</accession>
<dbReference type="InterPro" id="IPR027417">
    <property type="entry name" value="P-loop_NTPase"/>
</dbReference>
<reference evidence="5" key="1">
    <citation type="journal article" name="BMC Genomics">
        <title>Long-read sequencing and de novo genome assembly of marine medaka (Oryzias melastigma).</title>
        <authorList>
            <person name="Liang P."/>
            <person name="Saqib H.S.A."/>
            <person name="Ni X."/>
            <person name="Shen Y."/>
        </authorList>
    </citation>
    <scope>NUCLEOTIDE SEQUENCE</scope>
    <source>
        <strain evidence="5">Bigg-433</strain>
    </source>
</reference>
<gene>
    <name evidence="5" type="ORF">FQA47_014487</name>
</gene>
<dbReference type="PANTHER" id="PTHR10903">
    <property type="entry name" value="GTPASE, IMAP FAMILY MEMBER-RELATED"/>
    <property type="match status" value="1"/>
</dbReference>
<organism evidence="5 6">
    <name type="scientific">Oryzias melastigma</name>
    <name type="common">Marine medaka</name>
    <dbReference type="NCBI Taxonomy" id="30732"/>
    <lineage>
        <taxon>Eukaryota</taxon>
        <taxon>Metazoa</taxon>
        <taxon>Chordata</taxon>
        <taxon>Craniata</taxon>
        <taxon>Vertebrata</taxon>
        <taxon>Euteleostomi</taxon>
        <taxon>Actinopterygii</taxon>
        <taxon>Neopterygii</taxon>
        <taxon>Teleostei</taxon>
        <taxon>Neoteleostei</taxon>
        <taxon>Acanthomorphata</taxon>
        <taxon>Ovalentaria</taxon>
        <taxon>Atherinomorphae</taxon>
        <taxon>Beloniformes</taxon>
        <taxon>Adrianichthyidae</taxon>
        <taxon>Oryziinae</taxon>
        <taxon>Oryzias</taxon>
    </lineage>
</organism>
<dbReference type="InterPro" id="IPR006703">
    <property type="entry name" value="G_AIG1"/>
</dbReference>
<evidence type="ECO:0000256" key="3">
    <source>
        <dbReference type="ARBA" id="ARBA00023134"/>
    </source>
</evidence>
<name>A0A834FPK2_ORYME</name>
<dbReference type="Pfam" id="PF04548">
    <property type="entry name" value="AIG1"/>
    <property type="match status" value="1"/>
</dbReference>
<evidence type="ECO:0000259" key="4">
    <source>
        <dbReference type="Pfam" id="PF04548"/>
    </source>
</evidence>
<protein>
    <submittedName>
        <fullName evidence="5">GTPase IMAP family member GIMD1</fullName>
    </submittedName>
</protein>
<dbReference type="GO" id="GO:0005525">
    <property type="term" value="F:GTP binding"/>
    <property type="evidence" value="ECO:0007669"/>
    <property type="project" value="UniProtKB-KW"/>
</dbReference>
<comment type="similarity">
    <text evidence="1">Belongs to the TRAFAC class TrmE-Era-EngA-EngB-Septin-like GTPase superfamily. AIG1/Toc34/Toc159-like paraseptin GTPase family. IAN subfamily.</text>
</comment>
<dbReference type="SUPFAM" id="SSF52540">
    <property type="entry name" value="P-loop containing nucleoside triphosphate hydrolases"/>
    <property type="match status" value="1"/>
</dbReference>
<dbReference type="AlphaFoldDB" id="A0A834FPK2"/>
<evidence type="ECO:0000313" key="5">
    <source>
        <dbReference type="EMBL" id="KAF6738123.1"/>
    </source>
</evidence>
<comment type="caution">
    <text evidence="5">The sequence shown here is derived from an EMBL/GenBank/DDBJ whole genome shotgun (WGS) entry which is preliminary data.</text>
</comment>
<evidence type="ECO:0000256" key="1">
    <source>
        <dbReference type="ARBA" id="ARBA00008535"/>
    </source>
</evidence>
<sequence>MLDLPSQDATWGLVRDTLDPGVGQTLPASMTFIQAGVVSDDLQPCSPASCSAWVTYLLCFRRSACVSPFLNVTPVLTCPDWICGRKQLVLLECYQMDPGVDGGLHANSLTNILRTLGSPKADGSQSALVLNVLLLGDKQSGRSSVGNALIGGNEFQTGVSTATQSQLLSHNFPKFFRRQGAETDLVLRVMDMPPLKARPPSLQTFCLEGVHVLVVVARVDRPCSAHVQKLAANLLGPDWRQHTLIVFTHADYLKEAGLSQSEYLNQTADWMRVLSKEVRGGVCFLDNRSDWPIILGQPLRDQLLRLSAANHHRALSVRTDAEGDL</sequence>
<proteinExistence type="inferred from homology"/>
<keyword evidence="2" id="KW-0547">Nucleotide-binding</keyword>
<feature type="domain" description="AIG1-type G" evidence="4">
    <location>
        <begin position="130"/>
        <end position="289"/>
    </location>
</feature>
<dbReference type="InterPro" id="IPR045058">
    <property type="entry name" value="GIMA/IAN/Toc"/>
</dbReference>
<dbReference type="PANTHER" id="PTHR10903:SF103">
    <property type="entry name" value="GTPASE IMAP FAMILY MEMBER GIMD1"/>
    <property type="match status" value="1"/>
</dbReference>
<dbReference type="Proteomes" id="UP000646548">
    <property type="component" value="Unassembled WGS sequence"/>
</dbReference>
<evidence type="ECO:0000256" key="2">
    <source>
        <dbReference type="ARBA" id="ARBA00022741"/>
    </source>
</evidence>
<dbReference type="Gene3D" id="3.40.50.300">
    <property type="entry name" value="P-loop containing nucleotide triphosphate hydrolases"/>
    <property type="match status" value="1"/>
</dbReference>
<evidence type="ECO:0000313" key="6">
    <source>
        <dbReference type="Proteomes" id="UP000646548"/>
    </source>
</evidence>
<keyword evidence="3" id="KW-0342">GTP-binding</keyword>